<comment type="similarity">
    <text evidence="9">Belongs to the SPTSS family. SPTSSB subfamily.</text>
</comment>
<protein>
    <recommendedName>
        <fullName evidence="10">Serine palmitoyltransferase small subunit B</fullName>
    </recommendedName>
    <alternativeName>
        <fullName evidence="12">Protein ADMP</fullName>
    </alternativeName>
    <alternativeName>
        <fullName evidence="11">Small subunit of serine palmitoyltransferase B</fullName>
    </alternativeName>
</protein>
<dbReference type="GO" id="GO:0005789">
    <property type="term" value="C:endoplasmic reticulum membrane"/>
    <property type="evidence" value="ECO:0007669"/>
    <property type="project" value="UniProtKB-SubCell"/>
</dbReference>
<evidence type="ECO:0000256" key="8">
    <source>
        <dbReference type="ARBA" id="ARBA00023136"/>
    </source>
</evidence>
<dbReference type="GeneID" id="117644077"/>
<dbReference type="KEGG" id="tpal:117644077"/>
<dbReference type="PANTHER" id="PTHR28612:SF1">
    <property type="entry name" value="SERINE PALMITOYLTRANSFERASE SMALL SUBUNIT B"/>
    <property type="match status" value="1"/>
</dbReference>
<evidence type="ECO:0000256" key="11">
    <source>
        <dbReference type="ARBA" id="ARBA00041982"/>
    </source>
</evidence>
<evidence type="ECO:0000256" key="7">
    <source>
        <dbReference type="ARBA" id="ARBA00023098"/>
    </source>
</evidence>
<evidence type="ECO:0000256" key="3">
    <source>
        <dbReference type="ARBA" id="ARBA00022692"/>
    </source>
</evidence>
<reference evidence="16" key="1">
    <citation type="submission" date="2025-08" db="UniProtKB">
        <authorList>
            <consortium name="RefSeq"/>
        </authorList>
    </citation>
    <scope>IDENTIFICATION</scope>
    <source>
        <tissue evidence="16">Total insect</tissue>
    </source>
</reference>
<accession>A0A6P8YY37</accession>
<evidence type="ECO:0000256" key="4">
    <source>
        <dbReference type="ARBA" id="ARBA00022824"/>
    </source>
</evidence>
<dbReference type="InParanoid" id="A0A6P8YY37"/>
<evidence type="ECO:0000313" key="15">
    <source>
        <dbReference type="Proteomes" id="UP000515158"/>
    </source>
</evidence>
<comment type="subunit">
    <text evidence="14">Component of the serine palmitoyltransferase (SPT) complex, which is composed of SPTLC1, SPTLC2 or SPTLC3 and SPTSSA or SPTSSB. The heterodimer consisting of SPTLC1 and SPTLC2/SPTLC3 forms the catalytic core of the enzyme, while SPTSSA or SPTSSB subunits determine substrate specificity. SPT also interacts with ORMDL proteins, especially ORMDL3, which negatively regulate SPT activity in the presence of ceramides.</text>
</comment>
<keyword evidence="7" id="KW-0443">Lipid metabolism</keyword>
<keyword evidence="15" id="KW-1185">Reference proteome</keyword>
<dbReference type="PANTHER" id="PTHR28612">
    <property type="entry name" value="SERINE PALMITOYLTRANSFERASE SMALL SUBUNIT B"/>
    <property type="match status" value="1"/>
</dbReference>
<evidence type="ECO:0000256" key="10">
    <source>
        <dbReference type="ARBA" id="ARBA00041140"/>
    </source>
</evidence>
<evidence type="ECO:0000313" key="16">
    <source>
        <dbReference type="RefSeq" id="XP_034239157.1"/>
    </source>
</evidence>
<evidence type="ECO:0000256" key="9">
    <source>
        <dbReference type="ARBA" id="ARBA00038059"/>
    </source>
</evidence>
<keyword evidence="3" id="KW-0812">Transmembrane</keyword>
<keyword evidence="8" id="KW-0472">Membrane</keyword>
<evidence type="ECO:0000256" key="2">
    <source>
        <dbReference type="ARBA" id="ARBA00005189"/>
    </source>
</evidence>
<keyword evidence="5" id="KW-0746">Sphingolipid metabolism</keyword>
<evidence type="ECO:0000256" key="13">
    <source>
        <dbReference type="ARBA" id="ARBA00045772"/>
    </source>
</evidence>
<comment type="pathway">
    <text evidence="2">Lipid metabolism.</text>
</comment>
<dbReference type="OrthoDB" id="202672at2759"/>
<dbReference type="Proteomes" id="UP000515158">
    <property type="component" value="Unplaced"/>
</dbReference>
<dbReference type="InterPro" id="IPR024512">
    <property type="entry name" value="Ser_palmitoyltrfase_ssu-like"/>
</dbReference>
<dbReference type="AlphaFoldDB" id="A0A6P8YY37"/>
<evidence type="ECO:0000256" key="12">
    <source>
        <dbReference type="ARBA" id="ARBA00042334"/>
    </source>
</evidence>
<keyword evidence="6" id="KW-1133">Transmembrane helix</keyword>
<evidence type="ECO:0000256" key="6">
    <source>
        <dbReference type="ARBA" id="ARBA00022989"/>
    </source>
</evidence>
<proteinExistence type="inferred from homology"/>
<evidence type="ECO:0000256" key="1">
    <source>
        <dbReference type="ARBA" id="ARBA00004477"/>
    </source>
</evidence>
<sequence length="81" mass="9587">MLDFFRKKIAWLVLQYELITCLNMFEPWEQACLNATMLLVASLVSYSSYVYLPHYMMSLLNSIWSVVSTGEERLEYRYESG</sequence>
<organism evidence="16">
    <name type="scientific">Thrips palmi</name>
    <name type="common">Melon thrips</name>
    <dbReference type="NCBI Taxonomy" id="161013"/>
    <lineage>
        <taxon>Eukaryota</taxon>
        <taxon>Metazoa</taxon>
        <taxon>Ecdysozoa</taxon>
        <taxon>Arthropoda</taxon>
        <taxon>Hexapoda</taxon>
        <taxon>Insecta</taxon>
        <taxon>Pterygota</taxon>
        <taxon>Neoptera</taxon>
        <taxon>Paraneoptera</taxon>
        <taxon>Thysanoptera</taxon>
        <taxon>Terebrantia</taxon>
        <taxon>Thripoidea</taxon>
        <taxon>Thripidae</taxon>
        <taxon>Thrips</taxon>
    </lineage>
</organism>
<name>A0A6P8YY37_THRPL</name>
<gene>
    <name evidence="16" type="primary">LOC117644077</name>
</gene>
<dbReference type="RefSeq" id="XP_034239157.1">
    <property type="nucleotide sequence ID" value="XM_034383266.1"/>
</dbReference>
<keyword evidence="4" id="KW-0256">Endoplasmic reticulum</keyword>
<comment type="subcellular location">
    <subcellularLocation>
        <location evidence="1">Endoplasmic reticulum membrane</location>
        <topology evidence="1">Multi-pass membrane protein</topology>
    </subcellularLocation>
</comment>
<dbReference type="Pfam" id="PF11779">
    <property type="entry name" value="SPT_ssu-like"/>
    <property type="match status" value="1"/>
</dbReference>
<comment type="function">
    <text evidence="13">Component of the serine palmitoyltransferase multisubunit enzyme (SPT) that catalyzes the initial and rate-limiting step in sphingolipid biosynthesis by condensing L-serine and activated acyl-CoA (most commonly palmitoyl-CoA) to form long-chain bases. The SPT complex is composed of SPTLC1, SPTLC2 or SPTLC3 and SPTSSA or SPTSSB. Within this complex, the heterodimer consisting of SPTLC1 and SPTLC2/SPTLC3 forms the catalytic core. Within the SPT complex, SPTSSB stimulates the catalytic activity and plays a role in substrate specificity. SPT complexes with this subunit showing a preference for longer acyl-CoAs. The SPTLC1-SPTLC2-SPTSSB complex shows a strong preference for C18-CoA substrate, while the SPTLC1-SPTLC3-SPTSSB isozyme displays an ability to use a broader range of acyl-CoAs, without apparent preference.</text>
</comment>
<evidence type="ECO:0000256" key="5">
    <source>
        <dbReference type="ARBA" id="ARBA00022919"/>
    </source>
</evidence>
<dbReference type="GO" id="GO:0006665">
    <property type="term" value="P:sphingolipid metabolic process"/>
    <property type="evidence" value="ECO:0007669"/>
    <property type="project" value="UniProtKB-KW"/>
</dbReference>
<evidence type="ECO:0000256" key="14">
    <source>
        <dbReference type="ARBA" id="ARBA00046416"/>
    </source>
</evidence>
<dbReference type="FunCoup" id="A0A6P8YY37">
    <property type="interactions" value="7"/>
</dbReference>